<dbReference type="Proteomes" id="UP000054870">
    <property type="component" value="Unassembled WGS sequence"/>
</dbReference>
<gene>
    <name evidence="2" type="ORF">AWB75_04909</name>
</gene>
<dbReference type="Pfam" id="PF07110">
    <property type="entry name" value="EthD"/>
    <property type="match status" value="1"/>
</dbReference>
<protein>
    <submittedName>
        <fullName evidence="2">EthD protein</fullName>
    </submittedName>
</protein>
<dbReference type="OrthoDB" id="5343971at2"/>
<comment type="caution">
    <text evidence="2">The sequence shown here is derived from an EMBL/GenBank/DDBJ whole genome shotgun (WGS) entry which is preliminary data.</text>
</comment>
<dbReference type="PANTHER" id="PTHR40260:SF2">
    <property type="entry name" value="BLR8190 PROTEIN"/>
    <property type="match status" value="1"/>
</dbReference>
<evidence type="ECO:0000313" key="3">
    <source>
        <dbReference type="Proteomes" id="UP000054870"/>
    </source>
</evidence>
<dbReference type="Gene3D" id="3.30.70.100">
    <property type="match status" value="1"/>
</dbReference>
<evidence type="ECO:0000313" key="2">
    <source>
        <dbReference type="EMBL" id="SAK80061.1"/>
    </source>
</evidence>
<dbReference type="InterPro" id="IPR009799">
    <property type="entry name" value="EthD_dom"/>
</dbReference>
<evidence type="ECO:0000259" key="1">
    <source>
        <dbReference type="Pfam" id="PF07110"/>
    </source>
</evidence>
<organism evidence="2 3">
    <name type="scientific">Caballeronia catudaia</name>
    <dbReference type="NCBI Taxonomy" id="1777136"/>
    <lineage>
        <taxon>Bacteria</taxon>
        <taxon>Pseudomonadati</taxon>
        <taxon>Pseudomonadota</taxon>
        <taxon>Betaproteobacteria</taxon>
        <taxon>Burkholderiales</taxon>
        <taxon>Burkholderiaceae</taxon>
        <taxon>Caballeronia</taxon>
    </lineage>
</organism>
<reference evidence="2" key="1">
    <citation type="submission" date="2016-01" db="EMBL/GenBank/DDBJ databases">
        <authorList>
            <person name="Peeters C."/>
        </authorList>
    </citation>
    <scope>NUCLEOTIDE SEQUENCE [LARGE SCALE GENOMIC DNA]</scope>
    <source>
        <strain evidence="2">LMG 29318</strain>
    </source>
</reference>
<accession>A0A158CCR8</accession>
<dbReference type="NCBIfam" id="TIGR02118">
    <property type="entry name" value="EthD family reductase"/>
    <property type="match status" value="1"/>
</dbReference>
<dbReference type="InterPro" id="IPR011008">
    <property type="entry name" value="Dimeric_a/b-barrel"/>
</dbReference>
<dbReference type="SUPFAM" id="SSF54909">
    <property type="entry name" value="Dimeric alpha+beta barrel"/>
    <property type="match status" value="1"/>
</dbReference>
<dbReference type="AlphaFoldDB" id="A0A158CCR8"/>
<dbReference type="PANTHER" id="PTHR40260">
    <property type="entry name" value="BLR8190 PROTEIN"/>
    <property type="match status" value="1"/>
</dbReference>
<name>A0A158CCR8_9BURK</name>
<sequence>MAQIVALYKNPPDTKAFDDYYASTHAPLAKTLPGLRRYEISTGPVVAASGESPYHLVALLEFDSLDAINNALGSPEGQKTAADLANFAQAGVELLMFDTKDA</sequence>
<dbReference type="EMBL" id="FCOF02000028">
    <property type="protein sequence ID" value="SAK80061.1"/>
    <property type="molecule type" value="Genomic_DNA"/>
</dbReference>
<feature type="domain" description="EthD" evidence="1">
    <location>
        <begin position="13"/>
        <end position="89"/>
    </location>
</feature>
<dbReference type="RefSeq" id="WP_061126658.1">
    <property type="nucleotide sequence ID" value="NZ_FCOF02000028.1"/>
</dbReference>
<keyword evidence="3" id="KW-1185">Reference proteome</keyword>
<proteinExistence type="predicted"/>
<dbReference type="GO" id="GO:0016491">
    <property type="term" value="F:oxidoreductase activity"/>
    <property type="evidence" value="ECO:0007669"/>
    <property type="project" value="InterPro"/>
</dbReference>